<dbReference type="EMBL" id="CTRP01000004">
    <property type="protein sequence ID" value="CQR71333.1"/>
    <property type="molecule type" value="Genomic_DNA"/>
</dbReference>
<keyword evidence="5 8" id="KW-0805">Transcription regulation</keyword>
<dbReference type="GO" id="GO:0003677">
    <property type="term" value="F:DNA binding"/>
    <property type="evidence" value="ECO:0007669"/>
    <property type="project" value="UniProtKB-KW"/>
</dbReference>
<evidence type="ECO:0000256" key="3">
    <source>
        <dbReference type="ARBA" id="ARBA00022833"/>
    </source>
</evidence>
<dbReference type="GO" id="GO:0005524">
    <property type="term" value="F:ATP binding"/>
    <property type="evidence" value="ECO:0007669"/>
    <property type="project" value="UniProtKB-UniRule"/>
</dbReference>
<dbReference type="RefSeq" id="WP_021167438.1">
    <property type="nucleotide sequence ID" value="NZ_CTRP01000004.1"/>
</dbReference>
<comment type="function">
    <text evidence="8">Negatively regulates transcription of bacterial ribonucleotide reductase nrd genes and operons by binding to NrdR-boxes.</text>
</comment>
<evidence type="ECO:0000259" key="9">
    <source>
        <dbReference type="PROSITE" id="PS51161"/>
    </source>
</evidence>
<organism evidence="10 11">
    <name type="scientific">Sporomusa ovata</name>
    <dbReference type="NCBI Taxonomy" id="2378"/>
    <lineage>
        <taxon>Bacteria</taxon>
        <taxon>Bacillati</taxon>
        <taxon>Bacillota</taxon>
        <taxon>Negativicutes</taxon>
        <taxon>Selenomonadales</taxon>
        <taxon>Sporomusaceae</taxon>
        <taxon>Sporomusa</taxon>
    </lineage>
</organism>
<evidence type="ECO:0000256" key="5">
    <source>
        <dbReference type="ARBA" id="ARBA00023015"/>
    </source>
</evidence>
<accession>A0A0U1KWP2</accession>
<dbReference type="PANTHER" id="PTHR30455">
    <property type="entry name" value="TRANSCRIPTIONAL REPRESSOR NRDR"/>
    <property type="match status" value="1"/>
</dbReference>
<keyword evidence="8" id="KW-0479">Metal-binding</keyword>
<evidence type="ECO:0000256" key="8">
    <source>
        <dbReference type="HAMAP-Rule" id="MF_00440"/>
    </source>
</evidence>
<dbReference type="InterPro" id="IPR003796">
    <property type="entry name" value="RNR_NrdR-like"/>
</dbReference>
<proteinExistence type="inferred from homology"/>
<dbReference type="Proteomes" id="UP000049855">
    <property type="component" value="Unassembled WGS sequence"/>
</dbReference>
<dbReference type="NCBIfam" id="TIGR00244">
    <property type="entry name" value="transcriptional regulator NrdR"/>
    <property type="match status" value="1"/>
</dbReference>
<comment type="similarity">
    <text evidence="8">Belongs to the NrdR family.</text>
</comment>
<keyword evidence="3 8" id="KW-0862">Zinc</keyword>
<evidence type="ECO:0000256" key="1">
    <source>
        <dbReference type="ARBA" id="ARBA00022491"/>
    </source>
</evidence>
<keyword evidence="11" id="KW-1185">Reference proteome</keyword>
<evidence type="ECO:0000313" key="10">
    <source>
        <dbReference type="EMBL" id="CQR71333.1"/>
    </source>
</evidence>
<dbReference type="Pfam" id="PF03477">
    <property type="entry name" value="ATP-cone"/>
    <property type="match status" value="1"/>
</dbReference>
<feature type="domain" description="ATP-cone" evidence="9">
    <location>
        <begin position="49"/>
        <end position="139"/>
    </location>
</feature>
<evidence type="ECO:0000256" key="4">
    <source>
        <dbReference type="ARBA" id="ARBA00022840"/>
    </source>
</evidence>
<name>A0A0U1KWP2_9FIRM</name>
<keyword evidence="8" id="KW-0863">Zinc-finger</keyword>
<evidence type="ECO:0000256" key="7">
    <source>
        <dbReference type="ARBA" id="ARBA00023163"/>
    </source>
</evidence>
<dbReference type="HAMAP" id="MF_00440">
    <property type="entry name" value="NrdR"/>
    <property type="match status" value="1"/>
</dbReference>
<keyword evidence="4 8" id="KW-0067">ATP-binding</keyword>
<keyword evidence="6 8" id="KW-0238">DNA-binding</keyword>
<dbReference type="GO" id="GO:0045892">
    <property type="term" value="P:negative regulation of DNA-templated transcription"/>
    <property type="evidence" value="ECO:0007669"/>
    <property type="project" value="UniProtKB-UniRule"/>
</dbReference>
<dbReference type="InterPro" id="IPR055173">
    <property type="entry name" value="NrdR-like_N"/>
</dbReference>
<keyword evidence="2 8" id="KW-0547">Nucleotide-binding</keyword>
<protein>
    <recommendedName>
        <fullName evidence="8">Transcriptional repressor NrdR</fullName>
    </recommendedName>
</protein>
<dbReference type="AlphaFoldDB" id="A0A0U1KWP2"/>
<comment type="cofactor">
    <cofactor evidence="8">
        <name>Zn(2+)</name>
        <dbReference type="ChEBI" id="CHEBI:29105"/>
    </cofactor>
    <text evidence="8">Binds 1 zinc ion.</text>
</comment>
<evidence type="ECO:0000313" key="11">
    <source>
        <dbReference type="Proteomes" id="UP000049855"/>
    </source>
</evidence>
<dbReference type="GO" id="GO:0008270">
    <property type="term" value="F:zinc ion binding"/>
    <property type="evidence" value="ECO:0007669"/>
    <property type="project" value="UniProtKB-UniRule"/>
</dbReference>
<dbReference type="Pfam" id="PF22811">
    <property type="entry name" value="Zn_ribbon_NrdR"/>
    <property type="match status" value="1"/>
</dbReference>
<feature type="zinc finger region" evidence="8">
    <location>
        <begin position="3"/>
        <end position="34"/>
    </location>
</feature>
<evidence type="ECO:0000256" key="6">
    <source>
        <dbReference type="ARBA" id="ARBA00023125"/>
    </source>
</evidence>
<dbReference type="PROSITE" id="PS51161">
    <property type="entry name" value="ATP_CONE"/>
    <property type="match status" value="1"/>
</dbReference>
<gene>
    <name evidence="8" type="primary">nrdR</name>
    <name evidence="10" type="ORF">SpAn4DRAFT_3838</name>
</gene>
<dbReference type="PANTHER" id="PTHR30455:SF2">
    <property type="entry name" value="TRANSCRIPTIONAL REPRESSOR NRDR"/>
    <property type="match status" value="1"/>
</dbReference>
<reference evidence="11" key="1">
    <citation type="submission" date="2015-03" db="EMBL/GenBank/DDBJ databases">
        <authorList>
            <person name="Nijsse Bart"/>
        </authorList>
    </citation>
    <scope>NUCLEOTIDE SEQUENCE [LARGE SCALE GENOMIC DNA]</scope>
</reference>
<dbReference type="InterPro" id="IPR005144">
    <property type="entry name" value="ATP-cone_dom"/>
</dbReference>
<keyword evidence="1 8" id="KW-0678">Repressor</keyword>
<keyword evidence="7 8" id="KW-0804">Transcription</keyword>
<evidence type="ECO:0000256" key="2">
    <source>
        <dbReference type="ARBA" id="ARBA00022741"/>
    </source>
</evidence>
<sequence>MRCPFCGAADSKVVDSRAADEGNSIRRRRECSVCVRRFTTYEVVEEIPLMVIKKDGRRERFERSKLLGGLLRACEKRPVPVNVIETAVSKVERDLYNSVEREVSTRQIGESVMQHLKEIDQVAYVRFASVYRQFADINNFMQELELLMKTQHKE</sequence>